<sequence>MTRKNLEGRLTALETTGQSGCYVVRVPPGADRATIDAEIAAHKARTGYRGLVVVAPFRPDSVQEWLKTYAPPGSDR</sequence>
<dbReference type="EMBL" id="JAAEDI010000023">
    <property type="protein sequence ID" value="MBR0651990.1"/>
    <property type="molecule type" value="Genomic_DNA"/>
</dbReference>
<dbReference type="Proteomes" id="UP000698752">
    <property type="component" value="Unassembled WGS sequence"/>
</dbReference>
<keyword evidence="2" id="KW-1185">Reference proteome</keyword>
<organism evidence="1 2">
    <name type="scientific">Neoroseomonas terrae</name>
    <dbReference type="NCBI Taxonomy" id="424799"/>
    <lineage>
        <taxon>Bacteria</taxon>
        <taxon>Pseudomonadati</taxon>
        <taxon>Pseudomonadota</taxon>
        <taxon>Alphaproteobacteria</taxon>
        <taxon>Acetobacterales</taxon>
        <taxon>Acetobacteraceae</taxon>
        <taxon>Neoroseomonas</taxon>
    </lineage>
</organism>
<comment type="caution">
    <text evidence="1">The sequence shown here is derived from an EMBL/GenBank/DDBJ whole genome shotgun (WGS) entry which is preliminary data.</text>
</comment>
<protein>
    <recommendedName>
        <fullName evidence="3">SPOR domain-containing protein</fullName>
    </recommendedName>
</protein>
<proteinExistence type="predicted"/>
<dbReference type="RefSeq" id="WP_211870708.1">
    <property type="nucleotide sequence ID" value="NZ_JAAEDI010000023.1"/>
</dbReference>
<evidence type="ECO:0000313" key="2">
    <source>
        <dbReference type="Proteomes" id="UP000698752"/>
    </source>
</evidence>
<accession>A0ABS5ELT1</accession>
<gene>
    <name evidence="1" type="ORF">GXW78_20160</name>
</gene>
<name>A0ABS5ELT1_9PROT</name>
<reference evidence="2" key="1">
    <citation type="journal article" date="2021" name="Syst. Appl. Microbiol.">
        <title>Roseomonas hellenica sp. nov., isolated from roots of wild-growing Alkanna tinctoria.</title>
        <authorList>
            <person name="Rat A."/>
            <person name="Naranjo H.D."/>
            <person name="Lebbe L."/>
            <person name="Cnockaert M."/>
            <person name="Krigas N."/>
            <person name="Grigoriadou K."/>
            <person name="Maloupa E."/>
            <person name="Willems A."/>
        </authorList>
    </citation>
    <scope>NUCLEOTIDE SEQUENCE [LARGE SCALE GENOMIC DNA]</scope>
    <source>
        <strain evidence="2">LMG 31159</strain>
    </source>
</reference>
<evidence type="ECO:0000313" key="1">
    <source>
        <dbReference type="EMBL" id="MBR0651990.1"/>
    </source>
</evidence>
<evidence type="ECO:0008006" key="3">
    <source>
        <dbReference type="Google" id="ProtNLM"/>
    </source>
</evidence>